<keyword evidence="2" id="KW-0472">Membrane</keyword>
<evidence type="ECO:0000256" key="1">
    <source>
        <dbReference type="PROSITE-ProRule" id="PRU00339"/>
    </source>
</evidence>
<reference evidence="3 4" key="1">
    <citation type="journal article" date="2019" name="Sci. Rep.">
        <title>Comparative genomics of chytrid fungi reveal insights into the obligate biotrophic and pathogenic lifestyle of Synchytrium endobioticum.</title>
        <authorList>
            <person name="van de Vossenberg B.T.L.H."/>
            <person name="Warris S."/>
            <person name="Nguyen H.D.T."/>
            <person name="van Gent-Pelzer M.P.E."/>
            <person name="Joly D.L."/>
            <person name="van de Geest H.C."/>
            <person name="Bonants P.J.M."/>
            <person name="Smith D.S."/>
            <person name="Levesque C.A."/>
            <person name="van der Lee T.A.J."/>
        </authorList>
    </citation>
    <scope>NUCLEOTIDE SEQUENCE [LARGE SCALE GENOMIC DNA]</scope>
    <source>
        <strain evidence="3 4">MB42</strain>
    </source>
</reference>
<gene>
    <name evidence="3" type="ORF">SeMB42_g07292</name>
</gene>
<dbReference type="PROSITE" id="PS50005">
    <property type="entry name" value="TPR"/>
    <property type="match status" value="1"/>
</dbReference>
<keyword evidence="4" id="KW-1185">Reference proteome</keyword>
<keyword evidence="1" id="KW-0802">TPR repeat</keyword>
<dbReference type="Proteomes" id="UP000317494">
    <property type="component" value="Unassembled WGS sequence"/>
</dbReference>
<dbReference type="SUPFAM" id="SSF48452">
    <property type="entry name" value="TPR-like"/>
    <property type="match status" value="1"/>
</dbReference>
<sequence length="187" mass="20003">MSGEGTREQRKRGRLAMYGQVFVAIALTLQYAQVPSRKEQIRAGGRDVGAGERAFADGGGGGGGIVVVVVDVGLDGHHIAAPLSPRLFNVGNVLHSLGRYEKAIAAWERSLNLDPRRPDAHVNIANCHALVFKDFPQPIRHLEKAAQLDPADGEIRFNLGAILDAAGMLEPAIQEYALAESSNSTKS</sequence>
<dbReference type="SMART" id="SM00028">
    <property type="entry name" value="TPR"/>
    <property type="match status" value="3"/>
</dbReference>
<protein>
    <submittedName>
        <fullName evidence="3">Uncharacterized protein</fullName>
    </submittedName>
</protein>
<proteinExistence type="predicted"/>
<keyword evidence="2" id="KW-1133">Transmembrane helix</keyword>
<accession>A0A507C0K7</accession>
<evidence type="ECO:0000313" key="4">
    <source>
        <dbReference type="Proteomes" id="UP000317494"/>
    </source>
</evidence>
<organism evidence="3 4">
    <name type="scientific">Synchytrium endobioticum</name>
    <dbReference type="NCBI Taxonomy" id="286115"/>
    <lineage>
        <taxon>Eukaryota</taxon>
        <taxon>Fungi</taxon>
        <taxon>Fungi incertae sedis</taxon>
        <taxon>Chytridiomycota</taxon>
        <taxon>Chytridiomycota incertae sedis</taxon>
        <taxon>Chytridiomycetes</taxon>
        <taxon>Synchytriales</taxon>
        <taxon>Synchytriaceae</taxon>
        <taxon>Synchytrium</taxon>
    </lineage>
</organism>
<name>A0A507C0K7_9FUNG</name>
<feature type="repeat" description="TPR" evidence="1">
    <location>
        <begin position="84"/>
        <end position="117"/>
    </location>
</feature>
<dbReference type="EMBL" id="QEAN01000494">
    <property type="protein sequence ID" value="TPX34617.1"/>
    <property type="molecule type" value="Genomic_DNA"/>
</dbReference>
<dbReference type="VEuPathDB" id="FungiDB:SeMB42_g07292"/>
<comment type="caution">
    <text evidence="3">The sequence shown here is derived from an EMBL/GenBank/DDBJ whole genome shotgun (WGS) entry which is preliminary data.</text>
</comment>
<dbReference type="InterPro" id="IPR011990">
    <property type="entry name" value="TPR-like_helical_dom_sf"/>
</dbReference>
<dbReference type="PROSITE" id="PS50293">
    <property type="entry name" value="TPR_REGION"/>
    <property type="match status" value="1"/>
</dbReference>
<dbReference type="Gene3D" id="1.25.40.10">
    <property type="entry name" value="Tetratricopeptide repeat domain"/>
    <property type="match status" value="1"/>
</dbReference>
<dbReference type="AlphaFoldDB" id="A0A507C0K7"/>
<evidence type="ECO:0000256" key="2">
    <source>
        <dbReference type="SAM" id="Phobius"/>
    </source>
</evidence>
<evidence type="ECO:0000313" key="3">
    <source>
        <dbReference type="EMBL" id="TPX34617.1"/>
    </source>
</evidence>
<feature type="transmembrane region" description="Helical" evidence="2">
    <location>
        <begin position="15"/>
        <end position="32"/>
    </location>
</feature>
<dbReference type="Pfam" id="PF13414">
    <property type="entry name" value="TPR_11"/>
    <property type="match status" value="1"/>
</dbReference>
<dbReference type="InterPro" id="IPR019734">
    <property type="entry name" value="TPR_rpt"/>
</dbReference>
<keyword evidence="2" id="KW-0812">Transmembrane</keyword>